<gene>
    <name evidence="2" type="ORF">M9458_056962</name>
</gene>
<sequence length="105" mass="11347">LRRTMDLALRATKQAATAMGRSMVAMVVTERHLWVNLADLGKKEKGFLLDTPVSPSELFGTSVGTVIEKFKEAKACSAAFKTFIPRRTRGPGPQAQKASVAGRGE</sequence>
<accession>A0ABD0MHJ4</accession>
<name>A0ABD0MHJ4_CIRMR</name>
<comment type="caution">
    <text evidence="2">The sequence shown here is derived from an EMBL/GenBank/DDBJ whole genome shotgun (WGS) entry which is preliminary data.</text>
</comment>
<feature type="non-terminal residue" evidence="2">
    <location>
        <position position="1"/>
    </location>
</feature>
<evidence type="ECO:0000313" key="3">
    <source>
        <dbReference type="Proteomes" id="UP001529510"/>
    </source>
</evidence>
<dbReference type="Proteomes" id="UP001529510">
    <property type="component" value="Unassembled WGS sequence"/>
</dbReference>
<proteinExistence type="predicted"/>
<dbReference type="EMBL" id="JAMKFB020000727">
    <property type="protein sequence ID" value="KAL0147723.1"/>
    <property type="molecule type" value="Genomic_DNA"/>
</dbReference>
<feature type="non-terminal residue" evidence="2">
    <location>
        <position position="105"/>
    </location>
</feature>
<evidence type="ECO:0000256" key="1">
    <source>
        <dbReference type="SAM" id="MobiDB-lite"/>
    </source>
</evidence>
<feature type="region of interest" description="Disordered" evidence="1">
    <location>
        <begin position="85"/>
        <end position="105"/>
    </location>
</feature>
<keyword evidence="3" id="KW-1185">Reference proteome</keyword>
<evidence type="ECO:0000313" key="2">
    <source>
        <dbReference type="EMBL" id="KAL0147723.1"/>
    </source>
</evidence>
<organism evidence="2 3">
    <name type="scientific">Cirrhinus mrigala</name>
    <name type="common">Mrigala</name>
    <dbReference type="NCBI Taxonomy" id="683832"/>
    <lineage>
        <taxon>Eukaryota</taxon>
        <taxon>Metazoa</taxon>
        <taxon>Chordata</taxon>
        <taxon>Craniata</taxon>
        <taxon>Vertebrata</taxon>
        <taxon>Euteleostomi</taxon>
        <taxon>Actinopterygii</taxon>
        <taxon>Neopterygii</taxon>
        <taxon>Teleostei</taxon>
        <taxon>Ostariophysi</taxon>
        <taxon>Cypriniformes</taxon>
        <taxon>Cyprinidae</taxon>
        <taxon>Labeoninae</taxon>
        <taxon>Labeonini</taxon>
        <taxon>Cirrhinus</taxon>
    </lineage>
</organism>
<dbReference type="AlphaFoldDB" id="A0ABD0MHJ4"/>
<protein>
    <submittedName>
        <fullName evidence="2">Uncharacterized protein</fullName>
    </submittedName>
</protein>
<reference evidence="2 3" key="1">
    <citation type="submission" date="2024-05" db="EMBL/GenBank/DDBJ databases">
        <title>Genome sequencing and assembly of Indian major carp, Cirrhinus mrigala (Hamilton, 1822).</title>
        <authorList>
            <person name="Mohindra V."/>
            <person name="Chowdhury L.M."/>
            <person name="Lal K."/>
            <person name="Jena J.K."/>
        </authorList>
    </citation>
    <scope>NUCLEOTIDE SEQUENCE [LARGE SCALE GENOMIC DNA]</scope>
    <source>
        <strain evidence="2">CM1030</strain>
        <tissue evidence="2">Blood</tissue>
    </source>
</reference>